<dbReference type="Proteomes" id="UP000199076">
    <property type="component" value="Unassembled WGS sequence"/>
</dbReference>
<evidence type="ECO:0000313" key="1">
    <source>
        <dbReference type="EMBL" id="SDG41262.1"/>
    </source>
</evidence>
<dbReference type="STRING" id="660518.SAMN05216218_1355"/>
<keyword evidence="2" id="KW-1185">Reference proteome</keyword>
<proteinExistence type="predicted"/>
<sequence length="151" mass="17174">MYCANCSDEILERATRYEEVTPVDGGGQTVEEYCSVSCLNEDVEFTDEEIKALMRQAGYEVPADRDLEWGGYIQSDTGSLASHTGKEGEYFVLLEHVERDFDVEIFHDPQEQLYEVVLYTYDVSESGDKVGLEGVKKQYGCSNVRSPMQRR</sequence>
<evidence type="ECO:0000313" key="2">
    <source>
        <dbReference type="Proteomes" id="UP000199076"/>
    </source>
</evidence>
<name>A0A1G7U0Y7_9EURY</name>
<dbReference type="EMBL" id="FNBK01000035">
    <property type="protein sequence ID" value="SDG41262.1"/>
    <property type="molecule type" value="Genomic_DNA"/>
</dbReference>
<dbReference type="AlphaFoldDB" id="A0A1G7U0Y7"/>
<reference evidence="2" key="1">
    <citation type="submission" date="2016-10" db="EMBL/GenBank/DDBJ databases">
        <authorList>
            <person name="Varghese N."/>
            <person name="Submissions S."/>
        </authorList>
    </citation>
    <scope>NUCLEOTIDE SEQUENCE [LARGE SCALE GENOMIC DNA]</scope>
    <source>
        <strain evidence="2">IBRC-M 10760</strain>
    </source>
</reference>
<organism evidence="1 2">
    <name type="scientific">Halorientalis regularis</name>
    <dbReference type="NCBI Taxonomy" id="660518"/>
    <lineage>
        <taxon>Archaea</taxon>
        <taxon>Methanobacteriati</taxon>
        <taxon>Methanobacteriota</taxon>
        <taxon>Stenosarchaea group</taxon>
        <taxon>Halobacteria</taxon>
        <taxon>Halobacteriales</taxon>
        <taxon>Haloarculaceae</taxon>
        <taxon>Halorientalis</taxon>
    </lineage>
</organism>
<gene>
    <name evidence="1" type="ORF">SAMN05216218_1355</name>
</gene>
<protein>
    <submittedName>
        <fullName evidence="1">Uncharacterized protein</fullName>
    </submittedName>
</protein>
<accession>A0A1G7U0Y7</accession>